<feature type="signal peptide" evidence="5">
    <location>
        <begin position="1"/>
        <end position="22"/>
    </location>
</feature>
<dbReference type="SMART" id="SM00280">
    <property type="entry name" value="KAZAL"/>
    <property type="match status" value="1"/>
</dbReference>
<accession>A0A8X7WUS7</accession>
<keyword evidence="2" id="KW-0964">Secreted</keyword>
<dbReference type="GO" id="GO:0005576">
    <property type="term" value="C:extracellular region"/>
    <property type="evidence" value="ECO:0007669"/>
    <property type="project" value="UniProtKB-SubCell"/>
</dbReference>
<dbReference type="PANTHER" id="PTHR21312">
    <property type="entry name" value="SERINE PROTEASE INHIBITOR"/>
    <property type="match status" value="1"/>
</dbReference>
<sequence length="79" mass="8267">MSAMRLLLLCVAFICLSDLTSGADIPPQPNCKALVNLDCTNLVNPVCASNGNTYASVCSYCVVKRGATSPLYIAKHGAC</sequence>
<dbReference type="InterPro" id="IPR036058">
    <property type="entry name" value="Kazal_dom_sf"/>
</dbReference>
<evidence type="ECO:0000256" key="5">
    <source>
        <dbReference type="SAM" id="SignalP"/>
    </source>
</evidence>
<organism evidence="7 8">
    <name type="scientific">Polypterus senegalus</name>
    <name type="common">Senegal bichir</name>
    <dbReference type="NCBI Taxonomy" id="55291"/>
    <lineage>
        <taxon>Eukaryota</taxon>
        <taxon>Metazoa</taxon>
        <taxon>Chordata</taxon>
        <taxon>Craniata</taxon>
        <taxon>Vertebrata</taxon>
        <taxon>Euteleostomi</taxon>
        <taxon>Actinopterygii</taxon>
        <taxon>Polypteriformes</taxon>
        <taxon>Polypteridae</taxon>
        <taxon>Polypterus</taxon>
    </lineage>
</organism>
<name>A0A8X7WUS7_POLSE</name>
<evidence type="ECO:0000313" key="8">
    <source>
        <dbReference type="Proteomes" id="UP000886611"/>
    </source>
</evidence>
<feature type="non-terminal residue" evidence="7">
    <location>
        <position position="1"/>
    </location>
</feature>
<keyword evidence="4" id="KW-1015">Disulfide bond</keyword>
<dbReference type="EMBL" id="JAATIS010009265">
    <property type="protein sequence ID" value="KAG2455916.1"/>
    <property type="molecule type" value="Genomic_DNA"/>
</dbReference>
<dbReference type="AlphaFoldDB" id="A0A8X7WUS7"/>
<feature type="chain" id="PRO_5036459040" evidence="5">
    <location>
        <begin position="23"/>
        <end position="79"/>
    </location>
</feature>
<keyword evidence="5" id="KW-0732">Signal</keyword>
<feature type="domain" description="Kazal-like" evidence="6">
    <location>
        <begin position="25"/>
        <end position="79"/>
    </location>
</feature>
<dbReference type="SUPFAM" id="SSF100895">
    <property type="entry name" value="Kazal-type serine protease inhibitors"/>
    <property type="match status" value="1"/>
</dbReference>
<dbReference type="PROSITE" id="PS51465">
    <property type="entry name" value="KAZAL_2"/>
    <property type="match status" value="1"/>
</dbReference>
<dbReference type="InterPro" id="IPR002350">
    <property type="entry name" value="Kazal_dom"/>
</dbReference>
<evidence type="ECO:0000256" key="3">
    <source>
        <dbReference type="ARBA" id="ARBA00022690"/>
    </source>
</evidence>
<protein>
    <submittedName>
        <fullName evidence="7">ISK13 inhibitor</fullName>
    </submittedName>
</protein>
<dbReference type="OrthoDB" id="126772at2759"/>
<dbReference type="Gene3D" id="3.30.60.30">
    <property type="match status" value="1"/>
</dbReference>
<gene>
    <name evidence="7" type="primary">Spink13</name>
    <name evidence="7" type="ORF">GTO96_0006876</name>
</gene>
<evidence type="ECO:0000256" key="4">
    <source>
        <dbReference type="ARBA" id="ARBA00023157"/>
    </source>
</evidence>
<evidence type="ECO:0000313" key="7">
    <source>
        <dbReference type="EMBL" id="KAG2455916.1"/>
    </source>
</evidence>
<keyword evidence="8" id="KW-1185">Reference proteome</keyword>
<dbReference type="PANTHER" id="PTHR21312:SF28">
    <property type="entry name" value="OVOINHIBITOR-RELATED"/>
    <property type="match status" value="1"/>
</dbReference>
<dbReference type="CDD" id="cd00104">
    <property type="entry name" value="KAZAL_FS"/>
    <property type="match status" value="1"/>
</dbReference>
<reference evidence="7 8" key="1">
    <citation type="journal article" date="2021" name="Cell">
        <title>Tracing the genetic footprints of vertebrate landing in non-teleost ray-finned fishes.</title>
        <authorList>
            <person name="Bi X."/>
            <person name="Wang K."/>
            <person name="Yang L."/>
            <person name="Pan H."/>
            <person name="Jiang H."/>
            <person name="Wei Q."/>
            <person name="Fang M."/>
            <person name="Yu H."/>
            <person name="Zhu C."/>
            <person name="Cai Y."/>
            <person name="He Y."/>
            <person name="Gan X."/>
            <person name="Zeng H."/>
            <person name="Yu D."/>
            <person name="Zhu Y."/>
            <person name="Jiang H."/>
            <person name="Qiu Q."/>
            <person name="Yang H."/>
            <person name="Zhang Y.E."/>
            <person name="Wang W."/>
            <person name="Zhu M."/>
            <person name="He S."/>
            <person name="Zhang G."/>
        </authorList>
    </citation>
    <scope>NUCLEOTIDE SEQUENCE [LARGE SCALE GENOMIC DNA]</scope>
    <source>
        <strain evidence="7">Bchr_013</strain>
    </source>
</reference>
<keyword evidence="3" id="KW-0646">Protease inhibitor</keyword>
<comment type="subcellular location">
    <subcellularLocation>
        <location evidence="1">Secreted</location>
    </subcellularLocation>
</comment>
<feature type="non-terminal residue" evidence="7">
    <location>
        <position position="79"/>
    </location>
</feature>
<proteinExistence type="predicted"/>
<dbReference type="Proteomes" id="UP000886611">
    <property type="component" value="Unassembled WGS sequence"/>
</dbReference>
<evidence type="ECO:0000256" key="1">
    <source>
        <dbReference type="ARBA" id="ARBA00004613"/>
    </source>
</evidence>
<evidence type="ECO:0000256" key="2">
    <source>
        <dbReference type="ARBA" id="ARBA00022525"/>
    </source>
</evidence>
<comment type="caution">
    <text evidence="7">The sequence shown here is derived from an EMBL/GenBank/DDBJ whole genome shotgun (WGS) entry which is preliminary data.</text>
</comment>
<dbReference type="GO" id="GO:0030414">
    <property type="term" value="F:peptidase inhibitor activity"/>
    <property type="evidence" value="ECO:0007669"/>
    <property type="project" value="UniProtKB-KW"/>
</dbReference>
<evidence type="ECO:0000259" key="6">
    <source>
        <dbReference type="PROSITE" id="PS51465"/>
    </source>
</evidence>
<dbReference type="Pfam" id="PF00050">
    <property type="entry name" value="Kazal_1"/>
    <property type="match status" value="1"/>
</dbReference>
<dbReference type="PROSITE" id="PS00282">
    <property type="entry name" value="KAZAL_1"/>
    <property type="match status" value="1"/>
</dbReference>